<gene>
    <name evidence="3" type="ORF">ACFSC0_15355</name>
</gene>
<dbReference type="InterPro" id="IPR019225">
    <property type="entry name" value="DUF2155"/>
</dbReference>
<evidence type="ECO:0000256" key="1">
    <source>
        <dbReference type="SAM" id="MobiDB-lite"/>
    </source>
</evidence>
<reference evidence="4" key="1">
    <citation type="journal article" date="2019" name="Int. J. Syst. Evol. Microbiol.">
        <title>The Global Catalogue of Microorganisms (GCM) 10K type strain sequencing project: providing services to taxonomists for standard genome sequencing and annotation.</title>
        <authorList>
            <consortium name="The Broad Institute Genomics Platform"/>
            <consortium name="The Broad Institute Genome Sequencing Center for Infectious Disease"/>
            <person name="Wu L."/>
            <person name="Ma J."/>
        </authorList>
    </citation>
    <scope>NUCLEOTIDE SEQUENCE [LARGE SCALE GENOMIC DNA]</scope>
    <source>
        <strain evidence="4">DFY28</strain>
    </source>
</reference>
<name>A0ABW4N6A4_9CAUL</name>
<dbReference type="RefSeq" id="WP_377280917.1">
    <property type="nucleotide sequence ID" value="NZ_JBHRSI010000002.1"/>
</dbReference>
<dbReference type="EMBL" id="JBHUEY010000006">
    <property type="protein sequence ID" value="MFD1784780.1"/>
    <property type="molecule type" value="Genomic_DNA"/>
</dbReference>
<feature type="chain" id="PRO_5047305483" evidence="2">
    <location>
        <begin position="34"/>
        <end position="244"/>
    </location>
</feature>
<comment type="caution">
    <text evidence="3">The sequence shown here is derived from an EMBL/GenBank/DDBJ whole genome shotgun (WGS) entry which is preliminary data.</text>
</comment>
<dbReference type="Pfam" id="PF09923">
    <property type="entry name" value="DUF2155"/>
    <property type="match status" value="1"/>
</dbReference>
<evidence type="ECO:0000256" key="2">
    <source>
        <dbReference type="SAM" id="SignalP"/>
    </source>
</evidence>
<feature type="region of interest" description="Disordered" evidence="1">
    <location>
        <begin position="34"/>
        <end position="113"/>
    </location>
</feature>
<feature type="compositionally biased region" description="Low complexity" evidence="1">
    <location>
        <begin position="46"/>
        <end position="76"/>
    </location>
</feature>
<keyword evidence="4" id="KW-1185">Reference proteome</keyword>
<keyword evidence="2" id="KW-0732">Signal</keyword>
<feature type="signal peptide" evidence="2">
    <location>
        <begin position="1"/>
        <end position="33"/>
    </location>
</feature>
<dbReference type="Proteomes" id="UP001597237">
    <property type="component" value="Unassembled WGS sequence"/>
</dbReference>
<accession>A0ABW4N6A4</accession>
<feature type="compositionally biased region" description="Pro residues" evidence="1">
    <location>
        <begin position="35"/>
        <end position="45"/>
    </location>
</feature>
<sequence>MTQSGIHGRKSRRLLIGAATLAGAGAIALVVSAQPAPPTQPPPPAVQTAPPGDLIVPPVDAAPPQEEAPPEVVEALPPAPAPPLEAEKAEPEPEPEEDAKAPEAKAAPEPPPAKRIRHNVAILQAIDKITAETLRFEAQVGKPVRYKNLVFTVRACERATAEEAMEDAIAYVEIDSQPRAQPGRSTPPARRAFRGWMYASSPGLNPLEHPVYDAWVITCRAPVPAQVAAAPKSASTASAAASRP</sequence>
<protein>
    <submittedName>
        <fullName evidence="3">DUF2155 domain-containing protein</fullName>
    </submittedName>
</protein>
<evidence type="ECO:0000313" key="4">
    <source>
        <dbReference type="Proteomes" id="UP001597237"/>
    </source>
</evidence>
<evidence type="ECO:0000313" key="3">
    <source>
        <dbReference type="EMBL" id="MFD1784780.1"/>
    </source>
</evidence>
<proteinExistence type="predicted"/>
<organism evidence="3 4">
    <name type="scientific">Phenylobacterium terrae</name>
    <dbReference type="NCBI Taxonomy" id="2665495"/>
    <lineage>
        <taxon>Bacteria</taxon>
        <taxon>Pseudomonadati</taxon>
        <taxon>Pseudomonadota</taxon>
        <taxon>Alphaproteobacteria</taxon>
        <taxon>Caulobacterales</taxon>
        <taxon>Caulobacteraceae</taxon>
        <taxon>Phenylobacterium</taxon>
    </lineage>
</organism>